<dbReference type="InterPro" id="IPR050090">
    <property type="entry name" value="Tyrosine_recombinase_XerCD"/>
</dbReference>
<proteinExistence type="inferred from homology"/>
<evidence type="ECO:0000313" key="6">
    <source>
        <dbReference type="Proteomes" id="UP000321513"/>
    </source>
</evidence>
<dbReference type="OrthoDB" id="1493636at2"/>
<dbReference type="CDD" id="cd01185">
    <property type="entry name" value="INTN1_C_like"/>
    <property type="match status" value="1"/>
</dbReference>
<feature type="domain" description="Tyr recombinase" evidence="4">
    <location>
        <begin position="227"/>
        <end position="415"/>
    </location>
</feature>
<dbReference type="Gene3D" id="1.10.150.130">
    <property type="match status" value="1"/>
</dbReference>
<dbReference type="InterPro" id="IPR002104">
    <property type="entry name" value="Integrase_catalytic"/>
</dbReference>
<dbReference type="PROSITE" id="PS51898">
    <property type="entry name" value="TYR_RECOMBINASE"/>
    <property type="match status" value="1"/>
</dbReference>
<keyword evidence="3" id="KW-0233">DNA recombination</keyword>
<dbReference type="InterPro" id="IPR010998">
    <property type="entry name" value="Integrase_recombinase_N"/>
</dbReference>
<keyword evidence="6" id="KW-1185">Reference proteome</keyword>
<keyword evidence="2" id="KW-0238">DNA-binding</keyword>
<dbReference type="Pfam" id="PF13102">
    <property type="entry name" value="Phage_int_SAM_5"/>
    <property type="match status" value="1"/>
</dbReference>
<dbReference type="GO" id="GO:0015074">
    <property type="term" value="P:DNA integration"/>
    <property type="evidence" value="ECO:0007669"/>
    <property type="project" value="InterPro"/>
</dbReference>
<dbReference type="Pfam" id="PF17293">
    <property type="entry name" value="Arm-DNA-bind_5"/>
    <property type="match status" value="1"/>
</dbReference>
<dbReference type="Proteomes" id="UP000321513">
    <property type="component" value="Unassembled WGS sequence"/>
</dbReference>
<dbReference type="AlphaFoldDB" id="A0A512BC00"/>
<evidence type="ECO:0000313" key="5">
    <source>
        <dbReference type="EMBL" id="GEO09488.1"/>
    </source>
</evidence>
<dbReference type="EMBL" id="BJYT01000006">
    <property type="protein sequence ID" value="GEO09488.1"/>
    <property type="molecule type" value="Genomic_DNA"/>
</dbReference>
<comment type="caution">
    <text evidence="5">The sequence shown here is derived from an EMBL/GenBank/DDBJ whole genome shotgun (WGS) entry which is preliminary data.</text>
</comment>
<dbReference type="SUPFAM" id="SSF56349">
    <property type="entry name" value="DNA breaking-rejoining enzymes"/>
    <property type="match status" value="1"/>
</dbReference>
<evidence type="ECO:0000256" key="2">
    <source>
        <dbReference type="ARBA" id="ARBA00023125"/>
    </source>
</evidence>
<reference evidence="5 6" key="1">
    <citation type="submission" date="2019-07" db="EMBL/GenBank/DDBJ databases">
        <title>Whole genome shotgun sequence of Segetibacter aerophilus NBRC 106135.</title>
        <authorList>
            <person name="Hosoyama A."/>
            <person name="Uohara A."/>
            <person name="Ohji S."/>
            <person name="Ichikawa N."/>
        </authorList>
    </citation>
    <scope>NUCLEOTIDE SEQUENCE [LARGE SCALE GENOMIC DNA]</scope>
    <source>
        <strain evidence="5 6">NBRC 106135</strain>
    </source>
</reference>
<organism evidence="5 6">
    <name type="scientific">Segetibacter aerophilus</name>
    <dbReference type="NCBI Taxonomy" id="670293"/>
    <lineage>
        <taxon>Bacteria</taxon>
        <taxon>Pseudomonadati</taxon>
        <taxon>Bacteroidota</taxon>
        <taxon>Chitinophagia</taxon>
        <taxon>Chitinophagales</taxon>
        <taxon>Chitinophagaceae</taxon>
        <taxon>Segetibacter</taxon>
    </lineage>
</organism>
<dbReference type="Pfam" id="PF00589">
    <property type="entry name" value="Phage_integrase"/>
    <property type="match status" value="1"/>
</dbReference>
<dbReference type="RefSeq" id="WP_147203606.1">
    <property type="nucleotide sequence ID" value="NZ_BJYT01000006.1"/>
</dbReference>
<dbReference type="GO" id="GO:0006310">
    <property type="term" value="P:DNA recombination"/>
    <property type="evidence" value="ECO:0007669"/>
    <property type="project" value="UniProtKB-KW"/>
</dbReference>
<evidence type="ECO:0000259" key="4">
    <source>
        <dbReference type="PROSITE" id="PS51898"/>
    </source>
</evidence>
<gene>
    <name evidence="5" type="ORF">SAE01_19840</name>
</gene>
<name>A0A512BC00_9BACT</name>
<dbReference type="InterPro" id="IPR011010">
    <property type="entry name" value="DNA_brk_join_enz"/>
</dbReference>
<dbReference type="Gene3D" id="1.10.443.10">
    <property type="entry name" value="Intergrase catalytic core"/>
    <property type="match status" value="1"/>
</dbReference>
<dbReference type="InterPro" id="IPR035386">
    <property type="entry name" value="Arm-DNA-bind_5"/>
</dbReference>
<dbReference type="GO" id="GO:0003677">
    <property type="term" value="F:DNA binding"/>
    <property type="evidence" value="ECO:0007669"/>
    <property type="project" value="UniProtKB-KW"/>
</dbReference>
<dbReference type="PANTHER" id="PTHR30349">
    <property type="entry name" value="PHAGE INTEGRASE-RELATED"/>
    <property type="match status" value="1"/>
</dbReference>
<comment type="similarity">
    <text evidence="1">Belongs to the 'phage' integrase family.</text>
</comment>
<dbReference type="PANTHER" id="PTHR30349:SF64">
    <property type="entry name" value="PROPHAGE INTEGRASE INTD-RELATED"/>
    <property type="match status" value="1"/>
</dbReference>
<accession>A0A512BC00</accession>
<dbReference type="InterPro" id="IPR025269">
    <property type="entry name" value="SAM-like_dom"/>
</dbReference>
<protein>
    <recommendedName>
        <fullName evidence="4">Tyr recombinase domain-containing protein</fullName>
    </recommendedName>
</protein>
<evidence type="ECO:0000256" key="3">
    <source>
        <dbReference type="ARBA" id="ARBA00023172"/>
    </source>
</evidence>
<evidence type="ECO:0000256" key="1">
    <source>
        <dbReference type="ARBA" id="ARBA00008857"/>
    </source>
</evidence>
<dbReference type="InterPro" id="IPR013762">
    <property type="entry name" value="Integrase-like_cat_sf"/>
</dbReference>
<sequence length="427" mass="49528">MTISFYLKRPSSDIDTSIYAILFYEGLRMKYYTPEKILPKHWNKDAQKAKQTDKFREHSEFNQRLQDWKSDVGNIYRKWINNNKVIPNTATLKELLDKELKKVEAKKELNETFTGYFQQLINETKEGIRLQPKSGKPYSKNTVKAYTTTFNTLTSFAATYKPIIDFKNINLDFYANFTRYLTKDLKFTSNTIGKHIKIIKVVMNDATERGVNTNMQFRSRKFSVTSENTDALYLNEKEVREIENLDLSKNKRLDNVRDLFLVGCYTGLRYSDFSILKPEQIQDGFIETTQIKTGDPVVIPIHPTVEKILAKYDGQLPRSISNQKTNEYLKELGKLIPSLNTSTSKTFTKGGLKVTNNHLKWEILSSHTARRSFATNEYLAGTPSITIMAITGHKTEKAFLRYIKLTPNEHAKLLKLHWQNRDQLKAV</sequence>